<evidence type="ECO:0000256" key="4">
    <source>
        <dbReference type="ARBA" id="ARBA00023098"/>
    </source>
</evidence>
<keyword evidence="5" id="KW-0413">Isomerase</keyword>
<dbReference type="InterPro" id="IPR001753">
    <property type="entry name" value="Enoyl-CoA_hydra/iso"/>
</dbReference>
<dbReference type="SUPFAM" id="SSF52096">
    <property type="entry name" value="ClpP/crotonase"/>
    <property type="match status" value="1"/>
</dbReference>
<comment type="pathway">
    <text evidence="1">Lipid metabolism; fatty acid beta-oxidation.</text>
</comment>
<evidence type="ECO:0000313" key="7">
    <source>
        <dbReference type="EMBL" id="GLS02212.1"/>
    </source>
</evidence>
<keyword evidence="8" id="KW-1185">Reference proteome</keyword>
<dbReference type="CDD" id="cd06558">
    <property type="entry name" value="crotonase-like"/>
    <property type="match status" value="1"/>
</dbReference>
<comment type="caution">
    <text evidence="7">The sequence shown here is derived from an EMBL/GenBank/DDBJ whole genome shotgun (WGS) entry which is preliminary data.</text>
</comment>
<dbReference type="Proteomes" id="UP001156921">
    <property type="component" value="Unassembled WGS sequence"/>
</dbReference>
<evidence type="ECO:0000313" key="8">
    <source>
        <dbReference type="Proteomes" id="UP001156921"/>
    </source>
</evidence>
<dbReference type="Gene3D" id="3.90.226.10">
    <property type="entry name" value="2-enoyl-CoA Hydratase, Chain A, domain 1"/>
    <property type="match status" value="1"/>
</dbReference>
<name>A0ABQ6BPT3_9CAUL</name>
<comment type="similarity">
    <text evidence="2 6">Belongs to the enoyl-CoA hydratase/isomerase family.</text>
</comment>
<dbReference type="InterPro" id="IPR029045">
    <property type="entry name" value="ClpP/crotonase-like_dom_sf"/>
</dbReference>
<sequence length="278" mass="29269">MSAFEITRDGSVAHLRLSRPEASNALDLTFWRDFGPALKALDATGEIRALVISGEGRNFCAGMDISVFSGGAILQTDTPADRQAFHQAARDLQDTLSWIERVRFPVIAAVQGACVGAGLDLVSACDLRLAAEGAYFRIEEINIGMMADVGSLQRLPHILPEAVVRELAYLGTSLTADRAERLGFVNAVLPDADALLAAALEMAKAVAAKAPLAISGSKAAIAYARDHTVAEGLEWAAVMQGSIWNTADVLAAIQARMTRTPAEFASLSPHAGVGIGEG</sequence>
<dbReference type="EMBL" id="BSOY01000056">
    <property type="protein sequence ID" value="GLS02212.1"/>
    <property type="molecule type" value="Genomic_DNA"/>
</dbReference>
<keyword evidence="4" id="KW-0443">Lipid metabolism</keyword>
<dbReference type="InterPro" id="IPR014748">
    <property type="entry name" value="Enoyl-CoA_hydra_C"/>
</dbReference>
<dbReference type="PANTHER" id="PTHR43149">
    <property type="entry name" value="ENOYL-COA HYDRATASE"/>
    <property type="match status" value="1"/>
</dbReference>
<dbReference type="RefSeq" id="WP_284223090.1">
    <property type="nucleotide sequence ID" value="NZ_BSOY01000056.1"/>
</dbReference>
<evidence type="ECO:0000256" key="6">
    <source>
        <dbReference type="RuleBase" id="RU003707"/>
    </source>
</evidence>
<organism evidence="7 8">
    <name type="scientific">Brevundimonas denitrificans</name>
    <dbReference type="NCBI Taxonomy" id="1443434"/>
    <lineage>
        <taxon>Bacteria</taxon>
        <taxon>Pseudomonadati</taxon>
        <taxon>Pseudomonadota</taxon>
        <taxon>Alphaproteobacteria</taxon>
        <taxon>Caulobacterales</taxon>
        <taxon>Caulobacteraceae</taxon>
        <taxon>Brevundimonas</taxon>
    </lineage>
</organism>
<dbReference type="InterPro" id="IPR018376">
    <property type="entry name" value="Enoyl-CoA_hyd/isom_CS"/>
</dbReference>
<evidence type="ECO:0000256" key="5">
    <source>
        <dbReference type="ARBA" id="ARBA00023235"/>
    </source>
</evidence>
<proteinExistence type="inferred from homology"/>
<protein>
    <submittedName>
        <fullName evidence="7">Enoyl-CoA hydratase</fullName>
    </submittedName>
</protein>
<dbReference type="InterPro" id="IPR045002">
    <property type="entry name" value="Ech1-like"/>
</dbReference>
<dbReference type="PROSITE" id="PS00166">
    <property type="entry name" value="ENOYL_COA_HYDRATASE"/>
    <property type="match status" value="1"/>
</dbReference>
<accession>A0ABQ6BPT3</accession>
<dbReference type="PANTHER" id="PTHR43149:SF1">
    <property type="entry name" value="DELTA(3,5)-DELTA(2,4)-DIENOYL-COA ISOMERASE, MITOCHONDRIAL"/>
    <property type="match status" value="1"/>
</dbReference>
<reference evidence="8" key="1">
    <citation type="journal article" date="2019" name="Int. J. Syst. Evol. Microbiol.">
        <title>The Global Catalogue of Microorganisms (GCM) 10K type strain sequencing project: providing services to taxonomists for standard genome sequencing and annotation.</title>
        <authorList>
            <consortium name="The Broad Institute Genomics Platform"/>
            <consortium name="The Broad Institute Genome Sequencing Center for Infectious Disease"/>
            <person name="Wu L."/>
            <person name="Ma J."/>
        </authorList>
    </citation>
    <scope>NUCLEOTIDE SEQUENCE [LARGE SCALE GENOMIC DNA]</scope>
    <source>
        <strain evidence="8">NBRC 110107</strain>
    </source>
</reference>
<dbReference type="Gene3D" id="1.10.12.10">
    <property type="entry name" value="Lyase 2-enoyl-coa Hydratase, Chain A, domain 2"/>
    <property type="match status" value="1"/>
</dbReference>
<evidence type="ECO:0000256" key="2">
    <source>
        <dbReference type="ARBA" id="ARBA00005254"/>
    </source>
</evidence>
<dbReference type="Pfam" id="PF00378">
    <property type="entry name" value="ECH_1"/>
    <property type="match status" value="1"/>
</dbReference>
<keyword evidence="3" id="KW-0276">Fatty acid metabolism</keyword>
<evidence type="ECO:0000256" key="3">
    <source>
        <dbReference type="ARBA" id="ARBA00022832"/>
    </source>
</evidence>
<evidence type="ECO:0000256" key="1">
    <source>
        <dbReference type="ARBA" id="ARBA00005005"/>
    </source>
</evidence>
<gene>
    <name evidence="7" type="ORF">GCM10007859_22340</name>
</gene>